<sequence>MCESNGLPEPSYTITHNGTMLSTGKMYTIPKVKWSDAGTYKCIAENKLGRDSAFAYLTFHGWTRLEKYLQTAKAMLTGTPGIDSRFKPENTKITITQEGVLGSPVTITCNSEGHPEPNYTITHNGITLSAGKMYTIPKVKWSDAGTYRCIAGNKLGSDSAFAYLTFHDADPPTVISLTSTPEIVVFGESVVITCEAIAVPLPSYTIIHNDTEIVSTHKTYIITVLEYSHAGSYKCIATSILGNSSKAFSLSVGGKAALEKCNGSGTEWYMVVGILEYWCLGLSLEFFFPTLSFVLVVNLEVNLRTSAKP</sequence>
<dbReference type="AlphaFoldDB" id="A0A6S7JH43"/>
<dbReference type="InterPro" id="IPR007110">
    <property type="entry name" value="Ig-like_dom"/>
</dbReference>
<dbReference type="InterPro" id="IPR003598">
    <property type="entry name" value="Ig_sub2"/>
</dbReference>
<dbReference type="PANTHER" id="PTHR46013">
    <property type="entry name" value="VASCULAR CELL ADHESION MOLECULE 1"/>
    <property type="match status" value="1"/>
</dbReference>
<protein>
    <submittedName>
        <fullName evidence="1">B-cell receptor CD22-like</fullName>
    </submittedName>
</protein>
<dbReference type="Pfam" id="PF13927">
    <property type="entry name" value="Ig_3"/>
    <property type="match status" value="2"/>
</dbReference>
<dbReference type="InterPro" id="IPR013783">
    <property type="entry name" value="Ig-like_fold"/>
</dbReference>
<evidence type="ECO:0000313" key="1">
    <source>
        <dbReference type="EMBL" id="CAB4030148.1"/>
    </source>
</evidence>
<keyword evidence="1" id="KW-0675">Receptor</keyword>
<evidence type="ECO:0000313" key="2">
    <source>
        <dbReference type="Proteomes" id="UP001152795"/>
    </source>
</evidence>
<name>A0A6S7JH43_PARCT</name>
<proteinExistence type="predicted"/>
<dbReference type="SMART" id="SM00408">
    <property type="entry name" value="IGc2"/>
    <property type="match status" value="3"/>
</dbReference>
<dbReference type="InterPro" id="IPR036179">
    <property type="entry name" value="Ig-like_dom_sf"/>
</dbReference>
<dbReference type="PROSITE" id="PS50835">
    <property type="entry name" value="IG_LIKE"/>
    <property type="match status" value="3"/>
</dbReference>
<dbReference type="Proteomes" id="UP001152795">
    <property type="component" value="Unassembled WGS sequence"/>
</dbReference>
<dbReference type="InterPro" id="IPR003599">
    <property type="entry name" value="Ig_sub"/>
</dbReference>
<dbReference type="SUPFAM" id="SSF48726">
    <property type="entry name" value="Immunoglobulin"/>
    <property type="match status" value="3"/>
</dbReference>
<dbReference type="Pfam" id="PF13895">
    <property type="entry name" value="Ig_2"/>
    <property type="match status" value="1"/>
</dbReference>
<dbReference type="OrthoDB" id="5990283at2759"/>
<reference evidence="1" key="1">
    <citation type="submission" date="2020-04" db="EMBL/GenBank/DDBJ databases">
        <authorList>
            <person name="Alioto T."/>
            <person name="Alioto T."/>
            <person name="Gomez Garrido J."/>
        </authorList>
    </citation>
    <scope>NUCLEOTIDE SEQUENCE</scope>
    <source>
        <strain evidence="1">A484AB</strain>
    </source>
</reference>
<comment type="caution">
    <text evidence="1">The sequence shown here is derived from an EMBL/GenBank/DDBJ whole genome shotgun (WGS) entry which is preliminary data.</text>
</comment>
<dbReference type="EMBL" id="CACRXK020016664">
    <property type="protein sequence ID" value="CAB4030148.1"/>
    <property type="molecule type" value="Genomic_DNA"/>
</dbReference>
<accession>A0A6S7JH43</accession>
<dbReference type="SMART" id="SM00409">
    <property type="entry name" value="IG"/>
    <property type="match status" value="3"/>
</dbReference>
<keyword evidence="2" id="KW-1185">Reference proteome</keyword>
<dbReference type="PANTHER" id="PTHR46013:SF7">
    <property type="entry name" value="IG-LIKE DOMAIN-CONTAINING PROTEIN"/>
    <property type="match status" value="1"/>
</dbReference>
<gene>
    <name evidence="1" type="ORF">PACLA_8A069987</name>
</gene>
<organism evidence="1 2">
    <name type="scientific">Paramuricea clavata</name>
    <name type="common">Red gorgonian</name>
    <name type="synonym">Violescent sea-whip</name>
    <dbReference type="NCBI Taxonomy" id="317549"/>
    <lineage>
        <taxon>Eukaryota</taxon>
        <taxon>Metazoa</taxon>
        <taxon>Cnidaria</taxon>
        <taxon>Anthozoa</taxon>
        <taxon>Octocorallia</taxon>
        <taxon>Malacalcyonacea</taxon>
        <taxon>Plexauridae</taxon>
        <taxon>Paramuricea</taxon>
    </lineage>
</organism>
<dbReference type="CDD" id="cd00096">
    <property type="entry name" value="Ig"/>
    <property type="match status" value="1"/>
</dbReference>
<dbReference type="Gene3D" id="2.60.40.10">
    <property type="entry name" value="Immunoglobulins"/>
    <property type="match status" value="3"/>
</dbReference>